<reference evidence="1" key="1">
    <citation type="submission" date="2023-04" db="EMBL/GenBank/DDBJ databases">
        <title>A chromosome-level genome assembly of the parasitoid wasp Eretmocerus hayati.</title>
        <authorList>
            <person name="Zhong Y."/>
            <person name="Liu S."/>
            <person name="Liu Y."/>
        </authorList>
    </citation>
    <scope>NUCLEOTIDE SEQUENCE</scope>
    <source>
        <strain evidence="1">ZJU_SS_LIU_2023</strain>
    </source>
</reference>
<keyword evidence="2" id="KW-1185">Reference proteome</keyword>
<dbReference type="EMBL" id="CM056741">
    <property type="protein sequence ID" value="KAJ8687692.1"/>
    <property type="molecule type" value="Genomic_DNA"/>
</dbReference>
<accession>A0ACC2PWC3</accession>
<evidence type="ECO:0000313" key="1">
    <source>
        <dbReference type="EMBL" id="KAJ8687692.1"/>
    </source>
</evidence>
<evidence type="ECO:0000313" key="2">
    <source>
        <dbReference type="Proteomes" id="UP001239111"/>
    </source>
</evidence>
<name>A0ACC2PWC3_9HYME</name>
<organism evidence="1 2">
    <name type="scientific">Eretmocerus hayati</name>
    <dbReference type="NCBI Taxonomy" id="131215"/>
    <lineage>
        <taxon>Eukaryota</taxon>
        <taxon>Metazoa</taxon>
        <taxon>Ecdysozoa</taxon>
        <taxon>Arthropoda</taxon>
        <taxon>Hexapoda</taxon>
        <taxon>Insecta</taxon>
        <taxon>Pterygota</taxon>
        <taxon>Neoptera</taxon>
        <taxon>Endopterygota</taxon>
        <taxon>Hymenoptera</taxon>
        <taxon>Apocrita</taxon>
        <taxon>Proctotrupomorpha</taxon>
        <taxon>Chalcidoidea</taxon>
        <taxon>Aphelinidae</taxon>
        <taxon>Aphelininae</taxon>
        <taxon>Eretmocerus</taxon>
    </lineage>
</organism>
<dbReference type="Proteomes" id="UP001239111">
    <property type="component" value="Chromosome 1"/>
</dbReference>
<proteinExistence type="predicted"/>
<gene>
    <name evidence="1" type="ORF">QAD02_023486</name>
</gene>
<sequence>MWPSLIFIAAISSLSVLPAPIKAIYGGKPASIENFPYQISLEHLGKHKCGGAIVSPNFVLTSANCVYKLNPVDLKIHFGADKLTLGLHSSDPTSHYDVDNILIHENFTHSKYDLHLNDVALLHVKEPFKFDSTCQAVKLIDQAEFEKLQPGVLANVTGWGKNSESLQSEQLQVAEVPFVDRETCAEVYDYIGFVTESHLCSGVWGEGGVSPCKGDEGGPLTINGQLVGLVMKSQCGHAFQPDVYTSVAHFSKWILEHIDAHLA</sequence>
<protein>
    <submittedName>
        <fullName evidence="1">Uncharacterized protein</fullName>
    </submittedName>
</protein>
<comment type="caution">
    <text evidence="1">The sequence shown here is derived from an EMBL/GenBank/DDBJ whole genome shotgun (WGS) entry which is preliminary data.</text>
</comment>